<organism evidence="1 2">
    <name type="scientific">Candidatus Nitrososphaera evergladensis SR1</name>
    <dbReference type="NCBI Taxonomy" id="1459636"/>
    <lineage>
        <taxon>Archaea</taxon>
        <taxon>Nitrososphaerota</taxon>
        <taxon>Nitrososphaeria</taxon>
        <taxon>Nitrososphaerales</taxon>
        <taxon>Nitrososphaeraceae</taxon>
        <taxon>Nitrososphaera</taxon>
    </lineage>
</organism>
<evidence type="ECO:0000313" key="1">
    <source>
        <dbReference type="EMBL" id="AIF82543.1"/>
    </source>
</evidence>
<keyword evidence="2" id="KW-1185">Reference proteome</keyword>
<sequence length="67" mass="7688">MTAKREDAREISHCVLCGRPIAGNEFVETIDSMNYSFDTKTCIITFKKLHSVYGSEFMTDFVNQGFR</sequence>
<reference evidence="1 2" key="1">
    <citation type="journal article" date="2014" name="PLoS ONE">
        <title>Genome Sequence of Candidatus Nitrososphaera evergladensis from Group I.1b Enriched from Everglades Soil Reveals Novel Genomic Features of the Ammonia-Oxidizing Archaea.</title>
        <authorList>
            <person name="Zhalnina K.V."/>
            <person name="Dias R."/>
            <person name="Leonard M.T."/>
            <person name="Dorr de Quadros P."/>
            <person name="Camargo F.A."/>
            <person name="Drew J.C."/>
            <person name="Farmerie W.G."/>
            <person name="Daroub S.H."/>
            <person name="Triplett E.W."/>
        </authorList>
    </citation>
    <scope>NUCLEOTIDE SEQUENCE [LARGE SCALE GENOMIC DNA]</scope>
    <source>
        <strain evidence="1 2">SR1</strain>
    </source>
</reference>
<accession>A0A075MMP5</accession>
<protein>
    <submittedName>
        <fullName evidence="1">Uncharacterized protein</fullName>
    </submittedName>
</protein>
<proteinExistence type="predicted"/>
<dbReference type="AlphaFoldDB" id="A0A075MMP5"/>
<dbReference type="EMBL" id="CP007174">
    <property type="protein sequence ID" value="AIF82543.1"/>
    <property type="molecule type" value="Genomic_DNA"/>
</dbReference>
<dbReference type="HOGENOM" id="CLU_204970_0_0_2"/>
<gene>
    <name evidence="1" type="ORF">NTE_00461</name>
</gene>
<dbReference type="Proteomes" id="UP000028194">
    <property type="component" value="Chromosome"/>
</dbReference>
<dbReference type="KEGG" id="nev:NTE_00461"/>
<name>A0A075MMP5_9ARCH</name>
<evidence type="ECO:0000313" key="2">
    <source>
        <dbReference type="Proteomes" id="UP000028194"/>
    </source>
</evidence>